<proteinExistence type="predicted"/>
<dbReference type="RefSeq" id="WP_283434865.1">
    <property type="nucleotide sequence ID" value="NZ_FXUG01000017.1"/>
</dbReference>
<dbReference type="EMBL" id="FXUG01000017">
    <property type="protein sequence ID" value="SMP74259.1"/>
    <property type="molecule type" value="Genomic_DNA"/>
</dbReference>
<evidence type="ECO:0000256" key="1">
    <source>
        <dbReference type="SAM" id="MobiDB-lite"/>
    </source>
</evidence>
<comment type="caution">
    <text evidence="2">The sequence shown here is derived from an EMBL/GenBank/DDBJ whole genome shotgun (WGS) entry which is preliminary data.</text>
</comment>
<evidence type="ECO:0000313" key="3">
    <source>
        <dbReference type="Proteomes" id="UP001158067"/>
    </source>
</evidence>
<organism evidence="2 3">
    <name type="scientific">Neorhodopirellula lusitana</name>
    <dbReference type="NCBI Taxonomy" id="445327"/>
    <lineage>
        <taxon>Bacteria</taxon>
        <taxon>Pseudomonadati</taxon>
        <taxon>Planctomycetota</taxon>
        <taxon>Planctomycetia</taxon>
        <taxon>Pirellulales</taxon>
        <taxon>Pirellulaceae</taxon>
        <taxon>Neorhodopirellula</taxon>
    </lineage>
</organism>
<accession>A0ABY1QKF9</accession>
<reference evidence="2 3" key="1">
    <citation type="submission" date="2017-05" db="EMBL/GenBank/DDBJ databases">
        <authorList>
            <person name="Varghese N."/>
            <person name="Submissions S."/>
        </authorList>
    </citation>
    <scope>NUCLEOTIDE SEQUENCE [LARGE SCALE GENOMIC DNA]</scope>
    <source>
        <strain evidence="2 3">DSM 25457</strain>
    </source>
</reference>
<keyword evidence="3" id="KW-1185">Reference proteome</keyword>
<name>A0ABY1QKF9_9BACT</name>
<dbReference type="Proteomes" id="UP001158067">
    <property type="component" value="Unassembled WGS sequence"/>
</dbReference>
<feature type="region of interest" description="Disordered" evidence="1">
    <location>
        <begin position="63"/>
        <end position="83"/>
    </location>
</feature>
<evidence type="ECO:0000313" key="2">
    <source>
        <dbReference type="EMBL" id="SMP74259.1"/>
    </source>
</evidence>
<gene>
    <name evidence="2" type="ORF">SAMN06265222_11790</name>
</gene>
<protein>
    <submittedName>
        <fullName evidence="2">Uncharacterized protein</fullName>
    </submittedName>
</protein>
<sequence length="102" mass="11315">MPADSISRETQRGGLRLVFDSFRYAPKRFRTIILFSLSESAASFTCKLVDAMDAMTGPIRVRSSGRTCEESPSIKTKNGGHPEGGHRYFYDVRGTSRCVAGY</sequence>